<reference evidence="3" key="1">
    <citation type="submission" date="2023-03" db="EMBL/GenBank/DDBJ databases">
        <title>Near-Complete genome sequence of Lipomyces tetrasporous NRRL Y-64009, an oleaginous yeast capable of growing on lignocellulosic hydrolysates.</title>
        <authorList>
            <consortium name="Lawrence Berkeley National Laboratory"/>
            <person name="Jagtap S.S."/>
            <person name="Liu J.-J."/>
            <person name="Walukiewicz H.E."/>
            <person name="Pangilinan J."/>
            <person name="Lipzen A."/>
            <person name="Ahrendt S."/>
            <person name="Koriabine M."/>
            <person name="Cobaugh K."/>
            <person name="Salamov A."/>
            <person name="Yoshinaga Y."/>
            <person name="Ng V."/>
            <person name="Daum C."/>
            <person name="Grigoriev I.V."/>
            <person name="Slininger P.J."/>
            <person name="Dien B.S."/>
            <person name="Jin Y.-S."/>
            <person name="Rao C.V."/>
        </authorList>
    </citation>
    <scope>NUCLEOTIDE SEQUENCE</scope>
    <source>
        <strain evidence="3">NRRL Y-64009</strain>
    </source>
</reference>
<comment type="caution">
    <text evidence="3">The sequence shown here is derived from an EMBL/GenBank/DDBJ whole genome shotgun (WGS) entry which is preliminary data.</text>
</comment>
<protein>
    <recommendedName>
        <fullName evidence="1">Zinc-binding loop region of homing endonuclease domain-containing protein</fullName>
    </recommendedName>
</protein>
<evidence type="ECO:0000259" key="1">
    <source>
        <dbReference type="Pfam" id="PF05551"/>
    </source>
</evidence>
<organism evidence="3 4">
    <name type="scientific">Lipomyces tetrasporus</name>
    <dbReference type="NCBI Taxonomy" id="54092"/>
    <lineage>
        <taxon>Eukaryota</taxon>
        <taxon>Fungi</taxon>
        <taxon>Dikarya</taxon>
        <taxon>Ascomycota</taxon>
        <taxon>Saccharomycotina</taxon>
        <taxon>Lipomycetes</taxon>
        <taxon>Lipomycetales</taxon>
        <taxon>Lipomycetaceae</taxon>
        <taxon>Lipomyces</taxon>
    </lineage>
</organism>
<dbReference type="AlphaFoldDB" id="A0AAD7VP27"/>
<dbReference type="InterPro" id="IPR008704">
    <property type="entry name" value="Endonuclease_Zinc-binding_loop"/>
</dbReference>
<dbReference type="Proteomes" id="UP001217417">
    <property type="component" value="Unassembled WGS sequence"/>
</dbReference>
<proteinExistence type="predicted"/>
<accession>A0AAD7VP27</accession>
<sequence>MRNQINYLDSIGQERAIAIVDSKQQSSRTNLTGCWLFHGSLNSDGYGQVWVKPNHLVTATGRSVQKAYLIHIIAYISKYPEEYDRASHISHLCANRQCFNPRHLCQESPQLNNQRKGCNGTILCINKHILSHCNHSPQCIKLKIEDCCRGRLTTKRPRTY</sequence>
<dbReference type="EMBL" id="JARPMG010000011">
    <property type="protein sequence ID" value="KAJ8097251.1"/>
    <property type="molecule type" value="Genomic_DNA"/>
</dbReference>
<keyword evidence="4" id="KW-1185">Reference proteome</keyword>
<dbReference type="EMBL" id="JARPMG010000011">
    <property type="protein sequence ID" value="KAJ8097252.1"/>
    <property type="molecule type" value="Genomic_DNA"/>
</dbReference>
<gene>
    <name evidence="2" type="ORF">POJ06DRAFT_260896</name>
    <name evidence="3" type="ORF">POJ06DRAFT_260906</name>
</gene>
<dbReference type="GO" id="GO:0004519">
    <property type="term" value="F:endonuclease activity"/>
    <property type="evidence" value="ECO:0007669"/>
    <property type="project" value="InterPro"/>
</dbReference>
<dbReference type="Gene3D" id="3.90.75.10">
    <property type="entry name" value="Homing Intron 3 (I-ppo) Encoded Endonuclease, Chain A"/>
    <property type="match status" value="1"/>
</dbReference>
<feature type="domain" description="Zinc-binding loop region of homing endonuclease" evidence="1">
    <location>
        <begin position="44"/>
        <end position="141"/>
    </location>
</feature>
<name>A0AAD7VP27_9ASCO</name>
<dbReference type="Pfam" id="PF05551">
    <property type="entry name" value="zf-His_Me_endon"/>
    <property type="match status" value="1"/>
</dbReference>
<dbReference type="GeneID" id="80883702"/>
<evidence type="ECO:0000313" key="4">
    <source>
        <dbReference type="Proteomes" id="UP001217417"/>
    </source>
</evidence>
<dbReference type="InterPro" id="IPR044925">
    <property type="entry name" value="His-Me_finger_sf"/>
</dbReference>
<dbReference type="InterPro" id="IPR044930">
    <property type="entry name" value="Homing_endonuclease_His-Me"/>
</dbReference>
<dbReference type="SUPFAM" id="SSF54060">
    <property type="entry name" value="His-Me finger endonucleases"/>
    <property type="match status" value="1"/>
</dbReference>
<dbReference type="RefSeq" id="XP_056040701.1">
    <property type="nucleotide sequence ID" value="XM_056188536.1"/>
</dbReference>
<evidence type="ECO:0000313" key="2">
    <source>
        <dbReference type="EMBL" id="KAJ8097251.1"/>
    </source>
</evidence>
<evidence type="ECO:0000313" key="3">
    <source>
        <dbReference type="EMBL" id="KAJ8097252.1"/>
    </source>
</evidence>